<keyword evidence="2" id="KW-1185">Reference proteome</keyword>
<reference evidence="1 2" key="1">
    <citation type="submission" date="2015-05" db="EMBL/GenBank/DDBJ databases">
        <authorList>
            <person name="Wang D.B."/>
            <person name="Wang M."/>
        </authorList>
    </citation>
    <scope>NUCLEOTIDE SEQUENCE [LARGE SCALE GENOMIC DNA]</scope>
</reference>
<evidence type="ECO:0000313" key="2">
    <source>
        <dbReference type="Proteomes" id="UP000202763"/>
    </source>
</evidence>
<accession>A0A0H4J2E1</accession>
<dbReference type="Proteomes" id="UP000202763">
    <property type="component" value="Segment"/>
</dbReference>
<evidence type="ECO:0000313" key="1">
    <source>
        <dbReference type="EMBL" id="AKO61115.1"/>
    </source>
</evidence>
<dbReference type="OrthoDB" id="41565at10239"/>
<sequence length="136" mass="15709">MIEDKQVVYNTSEDDWTHADEAIEQVLRDKLADMEEIDILEADSITLFKGVVNSVEFAQYLCVTSILENMSEWAYDDNEFAEDYLLDVTDEQKQDLHNVICSWAEKHNISPKFFTVVNVEEVEVELTDEIKKGALL</sequence>
<protein>
    <submittedName>
        <fullName evidence="1">Uncharacterized protein</fullName>
    </submittedName>
</protein>
<dbReference type="KEGG" id="vg:26796709"/>
<organism evidence="1 2">
    <name type="scientific">Pseudoalteromonas phage H101</name>
    <dbReference type="NCBI Taxonomy" id="1654919"/>
    <lineage>
        <taxon>Viruses</taxon>
        <taxon>Duplodnaviria</taxon>
        <taxon>Heunggongvirae</taxon>
        <taxon>Uroviricota</taxon>
        <taxon>Caudoviricetes</taxon>
        <taxon>Shandongvirus</taxon>
        <taxon>Shandongvirus H101</taxon>
    </lineage>
</organism>
<proteinExistence type="predicted"/>
<dbReference type="GeneID" id="26796709"/>
<dbReference type="RefSeq" id="YP_009225648.1">
    <property type="nucleotide sequence ID" value="NC_029094.1"/>
</dbReference>
<name>A0A0H4J2E1_9CAUD</name>
<dbReference type="EMBL" id="KR534323">
    <property type="protein sequence ID" value="AKO61115.1"/>
    <property type="molecule type" value="Genomic_DNA"/>
</dbReference>